<keyword evidence="2" id="KW-0285">Flavoprotein</keyword>
<evidence type="ECO:0000313" key="8">
    <source>
        <dbReference type="Proteomes" id="UP000001294"/>
    </source>
</evidence>
<dbReference type="SUPFAM" id="SSF52833">
    <property type="entry name" value="Thioredoxin-like"/>
    <property type="match status" value="1"/>
</dbReference>
<keyword evidence="3" id="KW-0274">FAD</keyword>
<proteinExistence type="inferred from homology"/>
<feature type="domain" description="FAD-binding" evidence="5">
    <location>
        <begin position="5"/>
        <end position="363"/>
    </location>
</feature>
<reference evidence="8" key="1">
    <citation type="journal article" date="2015" name="Genome Announc.">
        <title>Genome sequence of the AIDS-associated pathogen Penicillium marneffei (ATCC18224) and its near taxonomic relative Talaromyces stipitatus (ATCC10500).</title>
        <authorList>
            <person name="Nierman W.C."/>
            <person name="Fedorova-Abrams N.D."/>
            <person name="Andrianopoulos A."/>
        </authorList>
    </citation>
    <scope>NUCLEOTIDE SEQUENCE [LARGE SCALE GENOMIC DNA]</scope>
    <source>
        <strain evidence="8">ATCC 18224 / CBS 334.59 / QM 7333</strain>
    </source>
</reference>
<dbReference type="EMBL" id="DS995901">
    <property type="protein sequence ID" value="EEA24006.1"/>
    <property type="molecule type" value="Genomic_DNA"/>
</dbReference>
<dbReference type="PANTHER" id="PTHR43004">
    <property type="entry name" value="TRK SYSTEM POTASSIUM UPTAKE PROTEIN"/>
    <property type="match status" value="1"/>
</dbReference>
<dbReference type="InterPro" id="IPR050641">
    <property type="entry name" value="RIFMO-like"/>
</dbReference>
<dbReference type="InterPro" id="IPR038220">
    <property type="entry name" value="PHOX_C_sf"/>
</dbReference>
<comment type="similarity">
    <text evidence="1">Belongs to the PheA/TfdB FAD monooxygenase family.</text>
</comment>
<sequence length="599" mass="66687">MAEYTDVLICGGGPVGLLTGLALVRMGISTVVIDKSHKTKQAKYGRAATVYPRTSEMFDQLDVLEPLVQIGYVSRHYVNYKNGKRSGPGGYNMLLNQMHDTYADFVLNIRQKYVEETVQESFENQGGKFYEGTELVNFLLDVEDPDFDDYAGTATVKGISDGSQRQISFKYILGADGTRSTVRKLADIPFVGDSTGMKWFRIDAVIKTDMPDHRSGLLSIESQAHGNVLWMALDHGRTRIGFALPQKLFEKYGTDLTEEQAKEEAKKAVAPFKLEFEHVDWWTLYSVSHRVAETFRAHRRVILVGDACHCHSSGTGQGMNTGVHDAVNLSWKLGGVLKGWYDDSILDTYEVERKPEAQRVIDNDKTVSALITGRIPEGMGGPDTNPNELLQTFLDSINRFSIGLAIHYKPSILNKHSHVGRVPSGHRGPDLLLARPGTRTPVRLYQITKNVGKFYALVFSGNSALTVRGLRKLRHYLDGNESFTRDFPDMIDFITIIPGDAPSADEYLGVKPFGLTFYDTNLAATKYGFSPAAGGIVILRPDGIVGFSAQLEEGPEIGTYFKRFVNIQRDRKTMATKSSKVPETGMKEVEFDMETTRAF</sequence>
<accession>B6QER9</accession>
<protein>
    <submittedName>
        <fullName evidence="7">2,4-dichlorophenol 6-monooxygenase, putative</fullName>
    </submittedName>
</protein>
<dbReference type="GO" id="GO:0071949">
    <property type="term" value="F:FAD binding"/>
    <property type="evidence" value="ECO:0007669"/>
    <property type="project" value="InterPro"/>
</dbReference>
<dbReference type="OrthoDB" id="1716816at2759"/>
<dbReference type="Gene3D" id="3.30.9.10">
    <property type="entry name" value="D-Amino Acid Oxidase, subunit A, domain 2"/>
    <property type="match status" value="1"/>
</dbReference>
<dbReference type="Pfam" id="PF07976">
    <property type="entry name" value="Phe_hydrox_dim"/>
    <property type="match status" value="1"/>
</dbReference>
<dbReference type="VEuPathDB" id="FungiDB:PMAA_080250"/>
<dbReference type="HOGENOM" id="CLU_009665_9_4_1"/>
<dbReference type="InterPro" id="IPR002938">
    <property type="entry name" value="FAD-bd"/>
</dbReference>
<evidence type="ECO:0000256" key="4">
    <source>
        <dbReference type="ARBA" id="ARBA00023002"/>
    </source>
</evidence>
<dbReference type="Proteomes" id="UP000001294">
    <property type="component" value="Unassembled WGS sequence"/>
</dbReference>
<evidence type="ECO:0000313" key="7">
    <source>
        <dbReference type="EMBL" id="EEA24006.1"/>
    </source>
</evidence>
<dbReference type="Gene3D" id="3.50.50.60">
    <property type="entry name" value="FAD/NAD(P)-binding domain"/>
    <property type="match status" value="1"/>
</dbReference>
<organism evidence="7 8">
    <name type="scientific">Talaromyces marneffei (strain ATCC 18224 / CBS 334.59 / QM 7333)</name>
    <name type="common">Penicillium marneffei</name>
    <dbReference type="NCBI Taxonomy" id="441960"/>
    <lineage>
        <taxon>Eukaryota</taxon>
        <taxon>Fungi</taxon>
        <taxon>Dikarya</taxon>
        <taxon>Ascomycota</taxon>
        <taxon>Pezizomycotina</taxon>
        <taxon>Eurotiomycetes</taxon>
        <taxon>Eurotiomycetidae</taxon>
        <taxon>Eurotiales</taxon>
        <taxon>Trichocomaceae</taxon>
        <taxon>Talaromyces</taxon>
        <taxon>Talaromyces sect. Talaromyces</taxon>
    </lineage>
</organism>
<dbReference type="PANTHER" id="PTHR43004:SF5">
    <property type="entry name" value="FAD-BINDING DOMAIN-CONTAINING PROTEIN"/>
    <property type="match status" value="1"/>
</dbReference>
<dbReference type="AlphaFoldDB" id="B6QER9"/>
<dbReference type="InterPro" id="IPR036249">
    <property type="entry name" value="Thioredoxin-like_sf"/>
</dbReference>
<dbReference type="PRINTS" id="PR00420">
    <property type="entry name" value="RNGMNOXGNASE"/>
</dbReference>
<keyword evidence="8" id="KW-1185">Reference proteome</keyword>
<evidence type="ECO:0000259" key="5">
    <source>
        <dbReference type="Pfam" id="PF01494"/>
    </source>
</evidence>
<dbReference type="PhylomeDB" id="B6QER9"/>
<feature type="domain" description="Phenol hydroxylase-like C-terminal dimerisation" evidence="6">
    <location>
        <begin position="525"/>
        <end position="566"/>
    </location>
</feature>
<dbReference type="GO" id="GO:0016709">
    <property type="term" value="F:oxidoreductase activity, acting on paired donors, with incorporation or reduction of molecular oxygen, NAD(P)H as one donor, and incorporation of one atom of oxygen"/>
    <property type="evidence" value="ECO:0007669"/>
    <property type="project" value="UniProtKB-ARBA"/>
</dbReference>
<evidence type="ECO:0000256" key="1">
    <source>
        <dbReference type="ARBA" id="ARBA00007801"/>
    </source>
</evidence>
<evidence type="ECO:0000256" key="2">
    <source>
        <dbReference type="ARBA" id="ARBA00022630"/>
    </source>
</evidence>
<name>B6QER9_TALMQ</name>
<dbReference type="InterPro" id="IPR036188">
    <property type="entry name" value="FAD/NAD-bd_sf"/>
</dbReference>
<evidence type="ECO:0000256" key="3">
    <source>
        <dbReference type="ARBA" id="ARBA00022827"/>
    </source>
</evidence>
<dbReference type="InterPro" id="IPR012941">
    <property type="entry name" value="Phe_hydrox_C_dim_dom"/>
</dbReference>
<dbReference type="Pfam" id="PF01494">
    <property type="entry name" value="FAD_binding_3"/>
    <property type="match status" value="1"/>
</dbReference>
<dbReference type="Gene3D" id="3.40.30.20">
    <property type="match status" value="1"/>
</dbReference>
<keyword evidence="4" id="KW-0560">Oxidoreductase</keyword>
<evidence type="ECO:0000259" key="6">
    <source>
        <dbReference type="Pfam" id="PF07976"/>
    </source>
</evidence>
<gene>
    <name evidence="7" type="ORF">PMAA_080250</name>
</gene>
<dbReference type="SUPFAM" id="SSF51905">
    <property type="entry name" value="FAD/NAD(P)-binding domain"/>
    <property type="match status" value="1"/>
</dbReference>
<dbReference type="SUPFAM" id="SSF54373">
    <property type="entry name" value="FAD-linked reductases, C-terminal domain"/>
    <property type="match status" value="1"/>
</dbReference>
<keyword evidence="7" id="KW-0503">Monooxygenase</keyword>